<keyword evidence="4 6" id="KW-0406">Ion transport</keyword>
<evidence type="ECO:0000256" key="5">
    <source>
        <dbReference type="ARBA" id="ARBA00046696"/>
    </source>
</evidence>
<dbReference type="Gene3D" id="1.20.5.2950">
    <property type="match status" value="1"/>
</dbReference>
<evidence type="ECO:0000256" key="6">
    <source>
        <dbReference type="RuleBase" id="RU364019"/>
    </source>
</evidence>
<dbReference type="AlphaFoldDB" id="G3TPF9"/>
<dbReference type="PANTHER" id="PTHR12713:SF5">
    <property type="entry name" value="V-TYPE PROTON ATPASE SUBUNIT G 3"/>
    <property type="match status" value="1"/>
</dbReference>
<dbReference type="FunFam" id="1.20.5.2950:FF:000001">
    <property type="entry name" value="V-type proton ATPase subunit G"/>
    <property type="match status" value="1"/>
</dbReference>
<reference evidence="8" key="3">
    <citation type="submission" date="2025-09" db="UniProtKB">
        <authorList>
            <consortium name="Ensembl"/>
        </authorList>
    </citation>
    <scope>IDENTIFICATION</scope>
    <source>
        <strain evidence="8">Isolate ISIS603380</strain>
    </source>
</reference>
<accession>G3TPF9</accession>
<dbReference type="InParanoid" id="G3TPF9"/>
<gene>
    <name evidence="8" type="primary">ATP6V1G3</name>
</gene>
<evidence type="ECO:0000313" key="9">
    <source>
        <dbReference type="Proteomes" id="UP000007646"/>
    </source>
</evidence>
<dbReference type="GO" id="GO:0005829">
    <property type="term" value="C:cytosol"/>
    <property type="evidence" value="ECO:0007669"/>
    <property type="project" value="Ensembl"/>
</dbReference>
<dbReference type="OMA" id="SYHRNME"/>
<reference evidence="8 9" key="1">
    <citation type="submission" date="2009-06" db="EMBL/GenBank/DDBJ databases">
        <title>The Genome Sequence of Loxodonta africana (African elephant).</title>
        <authorList>
            <person name="Di Palma F."/>
            <person name="Heiman D."/>
            <person name="Young S."/>
            <person name="Johnson J."/>
            <person name="Lander E.S."/>
            <person name="Lindblad-Toh K."/>
        </authorList>
    </citation>
    <scope>NUCLEOTIDE SEQUENCE [LARGE SCALE GENOMIC DNA]</scope>
    <source>
        <strain evidence="8 9">Isolate ISIS603380</strain>
    </source>
</reference>
<comment type="subunit">
    <text evidence="5">V-ATPase is a heteromultimeric enzyme made up of two complexes: the ATP-hydrolytic V1 complex and the proton translocation V0 complex. The V1 complex consists of three catalytic AB heterodimers that form a heterohexamer, three peripheral stalks each consisting of EG heterodimers, one central rotor including subunits D and F, and the regulatory subunits C and H. The proton translocation complex V0 consists of the proton transport subunit a, a ring of proteolipid subunits c9c'', rotary subunit d, subunits e and f, and the accessory subunits ATP6AP1/Ac45 and ATP6AP2/PRR.</text>
</comment>
<name>G3TPF9_LOXAF</name>
<dbReference type="GO" id="GO:0016887">
    <property type="term" value="F:ATP hydrolysis activity"/>
    <property type="evidence" value="ECO:0007669"/>
    <property type="project" value="TreeGrafter"/>
</dbReference>
<feature type="region of interest" description="Disordered" evidence="7">
    <location>
        <begin position="1"/>
        <end position="37"/>
    </location>
</feature>
<dbReference type="GO" id="GO:0097401">
    <property type="term" value="P:synaptic vesicle lumen acidification"/>
    <property type="evidence" value="ECO:0007669"/>
    <property type="project" value="TreeGrafter"/>
</dbReference>
<reference evidence="8" key="2">
    <citation type="submission" date="2025-08" db="UniProtKB">
        <authorList>
            <consortium name="Ensembl"/>
        </authorList>
    </citation>
    <scope>IDENTIFICATION</scope>
    <source>
        <strain evidence="8">Isolate ISIS603380</strain>
    </source>
</reference>
<dbReference type="NCBIfam" id="TIGR01147">
    <property type="entry name" value="V_ATP_synt_G"/>
    <property type="match status" value="1"/>
</dbReference>
<dbReference type="HOGENOM" id="CLU_125101_1_1_1"/>
<dbReference type="PANTHER" id="PTHR12713">
    <property type="entry name" value="VACUOLAR ATP SYNTHASE SUBUNIT G"/>
    <property type="match status" value="1"/>
</dbReference>
<dbReference type="InterPro" id="IPR005124">
    <property type="entry name" value="V-ATPase_G"/>
</dbReference>
<dbReference type="eggNOG" id="KOG1772">
    <property type="taxonomic scope" value="Eukaryota"/>
</dbReference>
<dbReference type="OrthoDB" id="250802at2759"/>
<comment type="function">
    <text evidence="6">Subunit of the V1 complex of vacuolar(H+)-ATPase (V-ATPase), a multisubunit enzyme composed of a peripheral complex (V1) that hydrolyzes ATP and a membrane integral complex (V0) that translocates protons. V-ATPase is responsible for acidifying and maintaining the pH of intracellular compartments and in some cell types, is targeted to the plasma membrane, where it is responsible for acidifying the extracellular environment.</text>
</comment>
<dbReference type="GeneTree" id="ENSGT00940000160882"/>
<organism evidence="8 9">
    <name type="scientific">Loxodonta africana</name>
    <name type="common">African elephant</name>
    <dbReference type="NCBI Taxonomy" id="9785"/>
    <lineage>
        <taxon>Eukaryota</taxon>
        <taxon>Metazoa</taxon>
        <taxon>Chordata</taxon>
        <taxon>Craniata</taxon>
        <taxon>Vertebrata</taxon>
        <taxon>Euteleostomi</taxon>
        <taxon>Mammalia</taxon>
        <taxon>Eutheria</taxon>
        <taxon>Afrotheria</taxon>
        <taxon>Proboscidea</taxon>
        <taxon>Elephantidae</taxon>
        <taxon>Loxodonta</taxon>
    </lineage>
</organism>
<dbReference type="Proteomes" id="UP000007646">
    <property type="component" value="Unassembled WGS sequence"/>
</dbReference>
<dbReference type="GeneID" id="100668535"/>
<dbReference type="GO" id="GO:0000221">
    <property type="term" value="C:vacuolar proton-transporting V-type ATPase, V1 domain"/>
    <property type="evidence" value="ECO:0007669"/>
    <property type="project" value="TreeGrafter"/>
</dbReference>
<sequence>MTSQSQGIHQLLQAEKRAKDKLDEAKQRKGKRLKQAKEEAMAEIDQYRMQKDKEFQLKQPKIMGCQSNLADEIEQQTLGKIQELCGSYNKHMESLMNQLLSMVYNMKPEIHVNYRPSN</sequence>
<comment type="similarity">
    <text evidence="1 6">Belongs to the V-ATPase G subunit family.</text>
</comment>
<dbReference type="GO" id="GO:0005886">
    <property type="term" value="C:plasma membrane"/>
    <property type="evidence" value="ECO:0007669"/>
    <property type="project" value="Ensembl"/>
</dbReference>
<dbReference type="STRING" id="9785.ENSLAFP00000017269"/>
<keyword evidence="2 6" id="KW-0813">Transport</keyword>
<keyword evidence="3 6" id="KW-0375">Hydrogen ion transport</keyword>
<protein>
    <recommendedName>
        <fullName evidence="6">V-type proton ATPase subunit G</fullName>
    </recommendedName>
</protein>
<evidence type="ECO:0000256" key="7">
    <source>
        <dbReference type="SAM" id="MobiDB-lite"/>
    </source>
</evidence>
<dbReference type="GO" id="GO:0051117">
    <property type="term" value="F:ATPase binding"/>
    <property type="evidence" value="ECO:0007669"/>
    <property type="project" value="Ensembl"/>
</dbReference>
<evidence type="ECO:0000256" key="1">
    <source>
        <dbReference type="ARBA" id="ARBA00010066"/>
    </source>
</evidence>
<dbReference type="FunCoup" id="G3TPF9">
    <property type="interactions" value="58"/>
</dbReference>
<evidence type="ECO:0000256" key="3">
    <source>
        <dbReference type="ARBA" id="ARBA00022781"/>
    </source>
</evidence>
<evidence type="ECO:0000256" key="2">
    <source>
        <dbReference type="ARBA" id="ARBA00022448"/>
    </source>
</evidence>
<dbReference type="KEGG" id="lav:100668535"/>
<evidence type="ECO:0000256" key="4">
    <source>
        <dbReference type="ARBA" id="ARBA00023065"/>
    </source>
</evidence>
<dbReference type="Pfam" id="PF03179">
    <property type="entry name" value="V-ATPase_G"/>
    <property type="match status" value="1"/>
</dbReference>
<evidence type="ECO:0000313" key="8">
    <source>
        <dbReference type="Ensembl" id="ENSLAFP00000017269.1"/>
    </source>
</evidence>
<keyword evidence="9" id="KW-1185">Reference proteome</keyword>
<dbReference type="CTD" id="127124"/>
<dbReference type="GO" id="GO:0030672">
    <property type="term" value="C:synaptic vesicle membrane"/>
    <property type="evidence" value="ECO:0007669"/>
    <property type="project" value="TreeGrafter"/>
</dbReference>
<dbReference type="Ensembl" id="ENSLAFT00000021552.1">
    <property type="protein sequence ID" value="ENSLAFP00000017269.1"/>
    <property type="gene ID" value="ENSLAFG00000021963.1"/>
</dbReference>
<feature type="compositionally biased region" description="Basic and acidic residues" evidence="7">
    <location>
        <begin position="14"/>
        <end position="27"/>
    </location>
</feature>
<dbReference type="GO" id="GO:0046961">
    <property type="term" value="F:proton-transporting ATPase activity, rotational mechanism"/>
    <property type="evidence" value="ECO:0007669"/>
    <property type="project" value="Ensembl"/>
</dbReference>
<proteinExistence type="inferred from homology"/>
<dbReference type="FunFam" id="1.20.5.620:FF:000004">
    <property type="entry name" value="V-type proton ATPase subunit G"/>
    <property type="match status" value="1"/>
</dbReference>